<dbReference type="InterPro" id="IPR025638">
    <property type="entry name" value="DUF4336"/>
</dbReference>
<organism evidence="1 2">
    <name type="scientific">Balneatrix alpica</name>
    <dbReference type="NCBI Taxonomy" id="75684"/>
    <lineage>
        <taxon>Bacteria</taxon>
        <taxon>Pseudomonadati</taxon>
        <taxon>Pseudomonadota</taxon>
        <taxon>Gammaproteobacteria</taxon>
        <taxon>Oceanospirillales</taxon>
        <taxon>Balneatrichaceae</taxon>
        <taxon>Balneatrix</taxon>
    </lineage>
</organism>
<sequence>MLLQPLANNIWLAEGDTVRFYGMPYSTRMVVVRLASGELWLHSPIVWSPALAEELAQLGPVAYLLAPNALHHLYLAQWQQQWPEAALYATSGVQKKRPELHYQGCLSEPQDWPWQAEIAQQAIKSSKVMEEVVFFHRPSATLIVTDLIENFAPEHFRCWQRPIARLCGILTPGSTPLDWRLSFNKSQAAEEFAQLHAWQPQRIIPAHGEWIDQDAPAFLRRALAWAPLSAEGHRAKPRDS</sequence>
<accession>A0ABV5ZFG8</accession>
<dbReference type="Pfam" id="PF14234">
    <property type="entry name" value="DUF4336"/>
    <property type="match status" value="1"/>
</dbReference>
<reference evidence="1 2" key="1">
    <citation type="submission" date="2024-09" db="EMBL/GenBank/DDBJ databases">
        <authorList>
            <person name="Sun Q."/>
            <person name="Mori K."/>
        </authorList>
    </citation>
    <scope>NUCLEOTIDE SEQUENCE [LARGE SCALE GENOMIC DNA]</scope>
    <source>
        <strain evidence="1 2">ATCC 51285</strain>
    </source>
</reference>
<gene>
    <name evidence="1" type="ORF">ACFFLH_16315</name>
</gene>
<keyword evidence="2" id="KW-1185">Reference proteome</keyword>
<dbReference type="RefSeq" id="WP_027312828.1">
    <property type="nucleotide sequence ID" value="NZ_JBHLZN010000007.1"/>
</dbReference>
<dbReference type="PANTHER" id="PTHR33835:SF1">
    <property type="entry name" value="METALLO-BETA-LACTAMASE DOMAIN-CONTAINING PROTEIN"/>
    <property type="match status" value="1"/>
</dbReference>
<comment type="caution">
    <text evidence="1">The sequence shown here is derived from an EMBL/GenBank/DDBJ whole genome shotgun (WGS) entry which is preliminary data.</text>
</comment>
<dbReference type="PANTHER" id="PTHR33835">
    <property type="entry name" value="YALI0C07656P"/>
    <property type="match status" value="1"/>
</dbReference>
<evidence type="ECO:0000313" key="1">
    <source>
        <dbReference type="EMBL" id="MFB9887981.1"/>
    </source>
</evidence>
<protein>
    <submittedName>
        <fullName evidence="1">DUF4336 domain-containing protein</fullName>
    </submittedName>
</protein>
<dbReference type="Proteomes" id="UP001589628">
    <property type="component" value="Unassembled WGS sequence"/>
</dbReference>
<name>A0ABV5ZFG8_9GAMM</name>
<dbReference type="SUPFAM" id="SSF56281">
    <property type="entry name" value="Metallo-hydrolase/oxidoreductase"/>
    <property type="match status" value="1"/>
</dbReference>
<proteinExistence type="predicted"/>
<evidence type="ECO:0000313" key="2">
    <source>
        <dbReference type="Proteomes" id="UP001589628"/>
    </source>
</evidence>
<dbReference type="InterPro" id="IPR036866">
    <property type="entry name" value="RibonucZ/Hydroxyglut_hydro"/>
</dbReference>
<dbReference type="EMBL" id="JBHLZN010000007">
    <property type="protein sequence ID" value="MFB9887981.1"/>
    <property type="molecule type" value="Genomic_DNA"/>
</dbReference>